<evidence type="ECO:0000313" key="2">
    <source>
        <dbReference type="EMBL" id="GAA0339472.1"/>
    </source>
</evidence>
<feature type="region of interest" description="Disordered" evidence="1">
    <location>
        <begin position="11"/>
        <end position="48"/>
    </location>
</feature>
<reference evidence="3" key="1">
    <citation type="journal article" date="2019" name="Int. J. Syst. Evol. Microbiol.">
        <title>The Global Catalogue of Microorganisms (GCM) 10K type strain sequencing project: providing services to taxonomists for standard genome sequencing and annotation.</title>
        <authorList>
            <consortium name="The Broad Institute Genomics Platform"/>
            <consortium name="The Broad Institute Genome Sequencing Center for Infectious Disease"/>
            <person name="Wu L."/>
            <person name="Ma J."/>
        </authorList>
    </citation>
    <scope>NUCLEOTIDE SEQUENCE [LARGE SCALE GENOMIC DNA]</scope>
    <source>
        <strain evidence="3">JCM 3146</strain>
    </source>
</reference>
<dbReference type="EMBL" id="BAAABM010000022">
    <property type="protein sequence ID" value="GAA0339472.1"/>
    <property type="molecule type" value="Genomic_DNA"/>
</dbReference>
<organism evidence="2 3">
    <name type="scientific">Actinoallomurus spadix</name>
    <dbReference type="NCBI Taxonomy" id="79912"/>
    <lineage>
        <taxon>Bacteria</taxon>
        <taxon>Bacillati</taxon>
        <taxon>Actinomycetota</taxon>
        <taxon>Actinomycetes</taxon>
        <taxon>Streptosporangiales</taxon>
        <taxon>Thermomonosporaceae</taxon>
        <taxon>Actinoallomurus</taxon>
    </lineage>
</organism>
<proteinExistence type="predicted"/>
<sequence length="79" mass="8797">MDLPPDALYPYTVSLPGPSQAPAISTRSRCGRRPEPRSTGRAAGHCRAREDTFSAPGVPLREHAHLLPRLERWVLFPRP</sequence>
<protein>
    <submittedName>
        <fullName evidence="2">Uncharacterized protein</fullName>
    </submittedName>
</protein>
<evidence type="ECO:0000313" key="3">
    <source>
        <dbReference type="Proteomes" id="UP001501822"/>
    </source>
</evidence>
<name>A0ABP3GC71_9ACTN</name>
<accession>A0ABP3GC71</accession>
<dbReference type="Proteomes" id="UP001501822">
    <property type="component" value="Unassembled WGS sequence"/>
</dbReference>
<comment type="caution">
    <text evidence="2">The sequence shown here is derived from an EMBL/GenBank/DDBJ whole genome shotgun (WGS) entry which is preliminary data.</text>
</comment>
<keyword evidence="3" id="KW-1185">Reference proteome</keyword>
<evidence type="ECO:0000256" key="1">
    <source>
        <dbReference type="SAM" id="MobiDB-lite"/>
    </source>
</evidence>
<gene>
    <name evidence="2" type="ORF">GCM10010151_31370</name>
</gene>